<dbReference type="GO" id="GO:0003690">
    <property type="term" value="F:double-stranded DNA binding"/>
    <property type="evidence" value="ECO:0007669"/>
    <property type="project" value="TreeGrafter"/>
</dbReference>
<evidence type="ECO:0000256" key="3">
    <source>
        <dbReference type="SAM" id="MobiDB-lite"/>
    </source>
</evidence>
<feature type="domain" description="IPT/TIG" evidence="4">
    <location>
        <begin position="379"/>
        <end position="463"/>
    </location>
</feature>
<evidence type="ECO:0000259" key="4">
    <source>
        <dbReference type="SMART" id="SM00429"/>
    </source>
</evidence>
<name>A0A9P6T0F3_9FUNG</name>
<dbReference type="Gene3D" id="2.60.40.10">
    <property type="entry name" value="Immunoglobulins"/>
    <property type="match status" value="1"/>
</dbReference>
<dbReference type="InterPro" id="IPR036770">
    <property type="entry name" value="Ankyrin_rpt-contain_sf"/>
</dbReference>
<dbReference type="SUPFAM" id="SSF48403">
    <property type="entry name" value="Ankyrin repeat"/>
    <property type="match status" value="1"/>
</dbReference>
<dbReference type="SMART" id="SM00429">
    <property type="entry name" value="IPT"/>
    <property type="match status" value="1"/>
</dbReference>
<comment type="caution">
    <text evidence="5">The sequence shown here is derived from an EMBL/GenBank/DDBJ whole genome shotgun (WGS) entry which is preliminary data.</text>
</comment>
<dbReference type="GO" id="GO:0003712">
    <property type="term" value="F:transcription coregulator activity"/>
    <property type="evidence" value="ECO:0007669"/>
    <property type="project" value="TreeGrafter"/>
</dbReference>
<dbReference type="SUPFAM" id="SSF81296">
    <property type="entry name" value="E set domains"/>
    <property type="match status" value="1"/>
</dbReference>
<evidence type="ECO:0000256" key="2">
    <source>
        <dbReference type="PROSITE-ProRule" id="PRU00023"/>
    </source>
</evidence>
<dbReference type="PANTHER" id="PTHR23335">
    <property type="entry name" value="CALMODULIN-BINDING TRANSCRIPTION ACTIVATOR CAMTA"/>
    <property type="match status" value="1"/>
</dbReference>
<dbReference type="EMBL" id="JAAAID010000631">
    <property type="protein sequence ID" value="KAG0015407.1"/>
    <property type="molecule type" value="Genomic_DNA"/>
</dbReference>
<dbReference type="Pfam" id="PF01833">
    <property type="entry name" value="TIG"/>
    <property type="match status" value="1"/>
</dbReference>
<dbReference type="GO" id="GO:0005634">
    <property type="term" value="C:nucleus"/>
    <property type="evidence" value="ECO:0007669"/>
    <property type="project" value="TreeGrafter"/>
</dbReference>
<evidence type="ECO:0000313" key="5">
    <source>
        <dbReference type="EMBL" id="KAG0015407.1"/>
    </source>
</evidence>
<evidence type="ECO:0000313" key="6">
    <source>
        <dbReference type="Proteomes" id="UP000703661"/>
    </source>
</evidence>
<feature type="compositionally biased region" description="Low complexity" evidence="3">
    <location>
        <begin position="864"/>
        <end position="874"/>
    </location>
</feature>
<feature type="compositionally biased region" description="Polar residues" evidence="3">
    <location>
        <begin position="275"/>
        <end position="295"/>
    </location>
</feature>
<proteinExistence type="predicted"/>
<feature type="repeat" description="ANK" evidence="2">
    <location>
        <begin position="553"/>
        <end position="585"/>
    </location>
</feature>
<dbReference type="InterPro" id="IPR014756">
    <property type="entry name" value="Ig_E-set"/>
</dbReference>
<dbReference type="AlphaFoldDB" id="A0A9P6T0F3"/>
<feature type="region of interest" description="Disordered" evidence="3">
    <location>
        <begin position="850"/>
        <end position="874"/>
    </location>
</feature>
<sequence>MPPHSATNLLQTLGQSDLTSFDTTFLHHQEESTIRMGDMRKAQLATPEWNDALLYSLSDSLGRQVFSKPTLTNRLNVKTHVFKKELQEYVPTQIEDRLRIETIIYVELSIVDQNGALVNAYDYARLPKDLFFSQPDKVMSPEEMGTKRIIDIAATLQCPSNNWQEEKEACLRCARRMSAKLDQTESRIMHMLPELHRTETGDALISFRSGVANIQFKINCYCGHKKEKEGFVIRFDSRSDATIASHVTLPLMLYHQNKNRVASRAIAAAAKAQAKSDQQPEQPSNARNVVKSVTSKTKRESRSKPGHSPIGNQQHQIPSPPNSLLDSPVEWTSSPEMDDIMDSSDIPFTVPSPPPPDPLISLFPESISQEQQQQQQPTVALISHMTPNSGPVRGGTLVTIHGTGFTVGEVMYVCFGENIVPIIPQRDHMLECITPASNKAETVPVFAMNAIESNIAQTTFTYVDDNEKELIKLALQRMMNISARMEGPVDNVLNRANEFALWSDLLQGDDSSSTSTLSGGSYSNLEKMVIESFQILDTPSAKNVEGLSIVNNTGHSMLHLAVALQYESLVKDLMLRSVDMAIQDKNGLTALDWAHRLNDQNMVSLLSGATVDSLVAPAFDARDKLAFAAECDEVAHGLTLSVSPGSRPTATDQPNMDYGHGGITAHDVIQLGRTVTKEPTLDLTDQVDPHLGVEWEGFGQGPGKDVLMGDGVVHGLFETQHEDSFFVQQARKDPPRLAGEVVDQDGRFAIQQHQHQPQQDQPQYQKVLSAIPTSSVERLMGFSPPQDGYSPPPLHRVPTDDVVKVGRAGAIDPATATIPWCGLDSVRLPVGGLDHIAPADQDVVATEGCTGGTAAGQSHGVPGSGSIQSITGSSSTQSIMNTARIDFPRLDIQESAAAGVVVVDDVVDVHGQDQDPGQLYLTEQHFEQVISENPVLQAQEGEVVVVAGQVVVDADNGEGGSHNSTAVQAVVQNSRIDVESEPLLFLGGLPVPVSPRSVRTAPMVVPNSAIAAEMKESEDDATKQESSPSAGSEDEA</sequence>
<dbReference type="GO" id="GO:0006357">
    <property type="term" value="P:regulation of transcription by RNA polymerase II"/>
    <property type="evidence" value="ECO:0007669"/>
    <property type="project" value="TreeGrafter"/>
</dbReference>
<dbReference type="Proteomes" id="UP000703661">
    <property type="component" value="Unassembled WGS sequence"/>
</dbReference>
<feature type="region of interest" description="Disordered" evidence="3">
    <location>
        <begin position="272"/>
        <end position="345"/>
    </location>
</feature>
<reference evidence="5" key="1">
    <citation type="journal article" date="2020" name="Fungal Divers.">
        <title>Resolving the Mortierellaceae phylogeny through synthesis of multi-gene phylogenetics and phylogenomics.</title>
        <authorList>
            <person name="Vandepol N."/>
            <person name="Liber J."/>
            <person name="Desiro A."/>
            <person name="Na H."/>
            <person name="Kennedy M."/>
            <person name="Barry K."/>
            <person name="Grigoriev I.V."/>
            <person name="Miller A.N."/>
            <person name="O'Donnell K."/>
            <person name="Stajich J.E."/>
            <person name="Bonito G."/>
        </authorList>
    </citation>
    <scope>NUCLEOTIDE SEQUENCE</scope>
    <source>
        <strain evidence="5">NRRL 2769</strain>
    </source>
</reference>
<dbReference type="Pfam" id="PF25603">
    <property type="entry name" value="SPT23_MGA2_DBD"/>
    <property type="match status" value="1"/>
</dbReference>
<dbReference type="OrthoDB" id="341259at2759"/>
<dbReference type="InterPro" id="IPR013783">
    <property type="entry name" value="Ig-like_fold"/>
</dbReference>
<dbReference type="InterPro" id="IPR002110">
    <property type="entry name" value="Ankyrin_rpt"/>
</dbReference>
<keyword evidence="6" id="KW-1185">Reference proteome</keyword>
<dbReference type="Gene3D" id="1.25.40.20">
    <property type="entry name" value="Ankyrin repeat-containing domain"/>
    <property type="match status" value="1"/>
</dbReference>
<protein>
    <submittedName>
        <fullName evidence="5">SPT3 Dosage dependent suppressor of Ty-induced promoter mutations-like protein</fullName>
    </submittedName>
</protein>
<accession>A0A9P6T0F3</accession>
<dbReference type="InterPro" id="IPR002909">
    <property type="entry name" value="IPT_dom"/>
</dbReference>
<feature type="compositionally biased region" description="Polar residues" evidence="3">
    <location>
        <begin position="310"/>
        <end position="335"/>
    </location>
</feature>
<dbReference type="CDD" id="cd00102">
    <property type="entry name" value="IPT"/>
    <property type="match status" value="1"/>
</dbReference>
<dbReference type="InterPro" id="IPR057962">
    <property type="entry name" value="SPT23_MGA2_DBD"/>
</dbReference>
<dbReference type="PROSITE" id="PS50088">
    <property type="entry name" value="ANK_REPEAT"/>
    <property type="match status" value="1"/>
</dbReference>
<feature type="region of interest" description="Disordered" evidence="3">
    <location>
        <begin position="1009"/>
        <end position="1036"/>
    </location>
</feature>
<dbReference type="PANTHER" id="PTHR23335:SF1">
    <property type="entry name" value="CALMODULIN-BINDING TRANSCRIPTION ACTIVATOR, ISOFORM F"/>
    <property type="match status" value="1"/>
</dbReference>
<gene>
    <name evidence="5" type="primary">SPT23_8</name>
    <name evidence="5" type="ORF">BGZ80_009876</name>
</gene>
<evidence type="ECO:0000256" key="1">
    <source>
        <dbReference type="ARBA" id="ARBA00023043"/>
    </source>
</evidence>
<organism evidence="5 6">
    <name type="scientific">Entomortierella chlamydospora</name>
    <dbReference type="NCBI Taxonomy" id="101097"/>
    <lineage>
        <taxon>Eukaryota</taxon>
        <taxon>Fungi</taxon>
        <taxon>Fungi incertae sedis</taxon>
        <taxon>Mucoromycota</taxon>
        <taxon>Mortierellomycotina</taxon>
        <taxon>Mortierellomycetes</taxon>
        <taxon>Mortierellales</taxon>
        <taxon>Mortierellaceae</taxon>
        <taxon>Entomortierella</taxon>
    </lineage>
</organism>
<keyword evidence="1 2" id="KW-0040">ANK repeat</keyword>